<organism evidence="7 8">
    <name type="scientific">Porites evermanni</name>
    <dbReference type="NCBI Taxonomy" id="104178"/>
    <lineage>
        <taxon>Eukaryota</taxon>
        <taxon>Metazoa</taxon>
        <taxon>Cnidaria</taxon>
        <taxon>Anthozoa</taxon>
        <taxon>Hexacorallia</taxon>
        <taxon>Scleractinia</taxon>
        <taxon>Fungiina</taxon>
        <taxon>Poritidae</taxon>
        <taxon>Porites</taxon>
    </lineage>
</organism>
<dbReference type="Proteomes" id="UP001159427">
    <property type="component" value="Unassembled WGS sequence"/>
</dbReference>
<dbReference type="Pfam" id="PF03073">
    <property type="entry name" value="TspO_MBR"/>
    <property type="match status" value="1"/>
</dbReference>
<gene>
    <name evidence="7" type="ORF">PEVE_00008777</name>
</gene>
<evidence type="ECO:0000256" key="5">
    <source>
        <dbReference type="ARBA" id="ARBA00023136"/>
    </source>
</evidence>
<evidence type="ECO:0000313" key="7">
    <source>
        <dbReference type="EMBL" id="CAH3014896.1"/>
    </source>
</evidence>
<evidence type="ECO:0000256" key="1">
    <source>
        <dbReference type="ARBA" id="ARBA00004141"/>
    </source>
</evidence>
<evidence type="ECO:0000256" key="3">
    <source>
        <dbReference type="ARBA" id="ARBA00022692"/>
    </source>
</evidence>
<dbReference type="PANTHER" id="PTHR10057:SF0">
    <property type="entry name" value="TRANSLOCATOR PROTEIN"/>
    <property type="match status" value="1"/>
</dbReference>
<feature type="transmembrane region" description="Helical" evidence="6">
    <location>
        <begin position="6"/>
        <end position="27"/>
    </location>
</feature>
<keyword evidence="5 6" id="KW-0472">Membrane</keyword>
<feature type="transmembrane region" description="Helical" evidence="6">
    <location>
        <begin position="109"/>
        <end position="129"/>
    </location>
</feature>
<comment type="subcellular location">
    <subcellularLocation>
        <location evidence="1">Membrane</location>
        <topology evidence="1">Multi-pass membrane protein</topology>
    </subcellularLocation>
</comment>
<feature type="transmembrane region" description="Helical" evidence="6">
    <location>
        <begin position="82"/>
        <end position="102"/>
    </location>
</feature>
<comment type="caution">
    <text evidence="7">The sequence shown here is derived from an EMBL/GenBank/DDBJ whole genome shotgun (WGS) entry which is preliminary data.</text>
</comment>
<dbReference type="PANTHER" id="PTHR10057">
    <property type="entry name" value="PERIPHERAL-TYPE BENZODIAZEPINE RECEPTOR"/>
    <property type="match status" value="1"/>
</dbReference>
<protein>
    <recommendedName>
        <fullName evidence="9">Translocator protein</fullName>
    </recommendedName>
</protein>
<evidence type="ECO:0008006" key="9">
    <source>
        <dbReference type="Google" id="ProtNLM"/>
    </source>
</evidence>
<keyword evidence="3 6" id="KW-0812">Transmembrane</keyword>
<keyword evidence="8" id="KW-1185">Reference proteome</keyword>
<dbReference type="InterPro" id="IPR038330">
    <property type="entry name" value="TspO/MBR-related_sf"/>
</dbReference>
<dbReference type="PIRSF" id="PIRSF005859">
    <property type="entry name" value="PBR"/>
    <property type="match status" value="1"/>
</dbReference>
<keyword evidence="4 6" id="KW-1133">Transmembrane helix</keyword>
<evidence type="ECO:0000256" key="2">
    <source>
        <dbReference type="ARBA" id="ARBA00007524"/>
    </source>
</evidence>
<dbReference type="CDD" id="cd15904">
    <property type="entry name" value="TSPO_MBR"/>
    <property type="match status" value="1"/>
</dbReference>
<evidence type="ECO:0000256" key="6">
    <source>
        <dbReference type="SAM" id="Phobius"/>
    </source>
</evidence>
<dbReference type="Gene3D" id="1.20.1260.100">
    <property type="entry name" value="TspO/MBR protein"/>
    <property type="match status" value="1"/>
</dbReference>
<sequence>MPQHTWLVIGGSVILPNIGGFLGGFITRSQIKDWFDKDLKKPSWRPPNWLFGPMWTSLYSGMGYASYLVWRDGGGFDGDAKTALALYGTNLALNWLWTPIFFGSHKLGLAFGEICLLWLNIAGCVYTFYPINKFAAGLMLPYLGWVTLATALNYTIWQMNKPAIKEE</sequence>
<comment type="similarity">
    <text evidence="2">Belongs to the TspO/BZRP family.</text>
</comment>
<name>A0ABN8LCU4_9CNID</name>
<evidence type="ECO:0000256" key="4">
    <source>
        <dbReference type="ARBA" id="ARBA00022989"/>
    </source>
</evidence>
<evidence type="ECO:0000313" key="8">
    <source>
        <dbReference type="Proteomes" id="UP001159427"/>
    </source>
</evidence>
<proteinExistence type="inferred from homology"/>
<feature type="transmembrane region" description="Helical" evidence="6">
    <location>
        <begin position="135"/>
        <end position="157"/>
    </location>
</feature>
<dbReference type="EMBL" id="CALNXI010000016">
    <property type="protein sequence ID" value="CAH3014896.1"/>
    <property type="molecule type" value="Genomic_DNA"/>
</dbReference>
<dbReference type="InterPro" id="IPR004307">
    <property type="entry name" value="TspO_MBR"/>
</dbReference>
<feature type="transmembrane region" description="Helical" evidence="6">
    <location>
        <begin position="48"/>
        <end position="70"/>
    </location>
</feature>
<accession>A0ABN8LCU4</accession>
<reference evidence="7 8" key="1">
    <citation type="submission" date="2022-05" db="EMBL/GenBank/DDBJ databases">
        <authorList>
            <consortium name="Genoscope - CEA"/>
            <person name="William W."/>
        </authorList>
    </citation>
    <scope>NUCLEOTIDE SEQUENCE [LARGE SCALE GENOMIC DNA]</scope>
</reference>